<dbReference type="GO" id="GO:0004602">
    <property type="term" value="F:glutathione peroxidase activity"/>
    <property type="evidence" value="ECO:0007669"/>
    <property type="project" value="UniProtKB-EC"/>
</dbReference>
<feature type="compositionally biased region" description="Low complexity" evidence="1">
    <location>
        <begin position="62"/>
        <end position="71"/>
    </location>
</feature>
<keyword evidence="2" id="KW-0575">Peroxidase</keyword>
<dbReference type="EC" id="1.11.1.15" evidence="2"/>
<reference evidence="2" key="1">
    <citation type="submission" date="2020-02" db="EMBL/GenBank/DDBJ databases">
        <authorList>
            <person name="Meier V. D."/>
        </authorList>
    </citation>
    <scope>NUCLEOTIDE SEQUENCE</scope>
    <source>
        <strain evidence="2">AVDCRST_MAG60</strain>
    </source>
</reference>
<proteinExistence type="predicted"/>
<feature type="region of interest" description="Disordered" evidence="1">
    <location>
        <begin position="91"/>
        <end position="168"/>
    </location>
</feature>
<keyword evidence="2" id="KW-0560">Oxidoreductase</keyword>
<name>A0A6J4NRF7_9ACTN</name>
<evidence type="ECO:0000313" key="2">
    <source>
        <dbReference type="EMBL" id="CAA9390263.1"/>
    </source>
</evidence>
<evidence type="ECO:0000256" key="1">
    <source>
        <dbReference type="SAM" id="MobiDB-lite"/>
    </source>
</evidence>
<feature type="region of interest" description="Disordered" evidence="1">
    <location>
        <begin position="38"/>
        <end position="79"/>
    </location>
</feature>
<dbReference type="AlphaFoldDB" id="A0A6J4NRF7"/>
<dbReference type="EC" id="1.11.1.9" evidence="2"/>
<feature type="non-terminal residue" evidence="2">
    <location>
        <position position="1"/>
    </location>
</feature>
<protein>
    <submittedName>
        <fullName evidence="2">Glutathione peroxidase @ Thioredoxin peroxidase</fullName>
        <ecNumber evidence="2">1.11.1.15</ecNumber>
        <ecNumber evidence="2">1.11.1.9</ecNumber>
    </submittedName>
</protein>
<feature type="compositionally biased region" description="Basic and acidic residues" evidence="1">
    <location>
        <begin position="142"/>
        <end position="156"/>
    </location>
</feature>
<gene>
    <name evidence="2" type="ORF">AVDCRST_MAG60-1490</name>
</gene>
<feature type="compositionally biased region" description="Basic residues" evidence="1">
    <location>
        <begin position="51"/>
        <end position="61"/>
    </location>
</feature>
<organism evidence="2">
    <name type="scientific">uncultured Nocardioides sp</name>
    <dbReference type="NCBI Taxonomy" id="198441"/>
    <lineage>
        <taxon>Bacteria</taxon>
        <taxon>Bacillati</taxon>
        <taxon>Actinomycetota</taxon>
        <taxon>Actinomycetes</taxon>
        <taxon>Propionibacteriales</taxon>
        <taxon>Nocardioidaceae</taxon>
        <taxon>Nocardioides</taxon>
        <taxon>environmental samples</taxon>
    </lineage>
</organism>
<sequence length="168" mass="19130">DDDPRLQRARHRRDGGRPVGLLRQGRARREHGLEVRVHPAVPGTPGAAGHVRPRRLHRARLPVRPVRAPGAGRRRRDRRVLRAQLRCRLPVVLQGRRQRPRRPPALRLAPQGEGRPAGRQDQVELHQVPPRPRRHGHLAALPDDRARQADRTDREGPQQPRAAPQVCL</sequence>
<dbReference type="EMBL" id="CADCUN010000161">
    <property type="protein sequence ID" value="CAA9390263.1"/>
    <property type="molecule type" value="Genomic_DNA"/>
</dbReference>
<accession>A0A6J4NRF7</accession>
<feature type="non-terminal residue" evidence="2">
    <location>
        <position position="168"/>
    </location>
</feature>